<evidence type="ECO:0000313" key="3">
    <source>
        <dbReference type="EMBL" id="EEC48751.1"/>
    </source>
</evidence>
<feature type="transmembrane region" description="Helical" evidence="2">
    <location>
        <begin position="389"/>
        <end position="414"/>
    </location>
</feature>
<keyword evidence="2" id="KW-1133">Transmembrane helix</keyword>
<feature type="region of interest" description="Disordered" evidence="1">
    <location>
        <begin position="1"/>
        <end position="45"/>
    </location>
</feature>
<dbReference type="AlphaFoldDB" id="B7FYL6"/>
<accession>B7FYL6</accession>
<protein>
    <submittedName>
        <fullName evidence="3">Uncharacterized protein</fullName>
    </submittedName>
</protein>
<organism evidence="3 4">
    <name type="scientific">Phaeodactylum tricornutum (strain CCAP 1055/1)</name>
    <dbReference type="NCBI Taxonomy" id="556484"/>
    <lineage>
        <taxon>Eukaryota</taxon>
        <taxon>Sar</taxon>
        <taxon>Stramenopiles</taxon>
        <taxon>Ochrophyta</taxon>
        <taxon>Bacillariophyta</taxon>
        <taxon>Bacillariophyceae</taxon>
        <taxon>Bacillariophycidae</taxon>
        <taxon>Naviculales</taxon>
        <taxon>Phaeodactylaceae</taxon>
        <taxon>Phaeodactylum</taxon>
    </lineage>
</organism>
<keyword evidence="2" id="KW-0812">Transmembrane</keyword>
<feature type="transmembrane region" description="Helical" evidence="2">
    <location>
        <begin position="172"/>
        <end position="194"/>
    </location>
</feature>
<dbReference type="InterPro" id="IPR036259">
    <property type="entry name" value="MFS_trans_sf"/>
</dbReference>
<dbReference type="KEGG" id="pti:PHATRDRAFT_35473"/>
<feature type="transmembrane region" description="Helical" evidence="2">
    <location>
        <begin position="69"/>
        <end position="91"/>
    </location>
</feature>
<evidence type="ECO:0000256" key="2">
    <source>
        <dbReference type="SAM" id="Phobius"/>
    </source>
</evidence>
<dbReference type="PANTHER" id="PTHR28658:SF1">
    <property type="entry name" value="MAJOR FACILITATOR SUPERFAMILY DOMAIN CONTAINING 13B"/>
    <property type="match status" value="1"/>
</dbReference>
<evidence type="ECO:0000256" key="1">
    <source>
        <dbReference type="SAM" id="MobiDB-lite"/>
    </source>
</evidence>
<name>B7FYL6_PHATC</name>
<dbReference type="OMA" id="WNSVNDP"/>
<feature type="transmembrane region" description="Helical" evidence="2">
    <location>
        <begin position="473"/>
        <end position="493"/>
    </location>
</feature>
<feature type="transmembrane region" description="Helical" evidence="2">
    <location>
        <begin position="237"/>
        <end position="257"/>
    </location>
</feature>
<feature type="transmembrane region" description="Helical" evidence="2">
    <location>
        <begin position="366"/>
        <end position="383"/>
    </location>
</feature>
<dbReference type="Proteomes" id="UP000000759">
    <property type="component" value="Chromosome 7"/>
</dbReference>
<dbReference type="GeneID" id="7200516"/>
<dbReference type="EMBL" id="CM000610">
    <property type="protein sequence ID" value="EEC48751.1"/>
    <property type="molecule type" value="Genomic_DNA"/>
</dbReference>
<keyword evidence="4" id="KW-1185">Reference proteome</keyword>
<dbReference type="OrthoDB" id="62987at2759"/>
<evidence type="ECO:0000313" key="4">
    <source>
        <dbReference type="Proteomes" id="UP000000759"/>
    </source>
</evidence>
<dbReference type="RefSeq" id="XP_002179765.1">
    <property type="nucleotide sequence ID" value="XM_002179729.1"/>
</dbReference>
<feature type="transmembrane region" description="Helical" evidence="2">
    <location>
        <begin position="214"/>
        <end position="231"/>
    </location>
</feature>
<dbReference type="SUPFAM" id="SSF103473">
    <property type="entry name" value="MFS general substrate transporter"/>
    <property type="match status" value="1"/>
</dbReference>
<reference evidence="4" key="2">
    <citation type="submission" date="2008-08" db="EMBL/GenBank/DDBJ databases">
        <authorList>
            <consortium name="Diatom Consortium"/>
            <person name="Grigoriev I."/>
            <person name="Grimwood J."/>
            <person name="Kuo A."/>
            <person name="Otillar R.P."/>
            <person name="Salamov A."/>
            <person name="Detter J.C."/>
            <person name="Lindquist E."/>
            <person name="Shapiro H."/>
            <person name="Lucas S."/>
            <person name="Glavina del Rio T."/>
            <person name="Pitluck S."/>
            <person name="Rokhsar D."/>
            <person name="Bowler C."/>
        </authorList>
    </citation>
    <scope>GENOME REANNOTATION</scope>
    <source>
        <strain evidence="4">CCAP 1055/1</strain>
    </source>
</reference>
<dbReference type="PaxDb" id="2850-Phatr35473"/>
<dbReference type="InParanoid" id="B7FYL6"/>
<dbReference type="eggNOG" id="ENOG502QQN2">
    <property type="taxonomic scope" value="Eukaryota"/>
</dbReference>
<dbReference type="InterPro" id="IPR040035">
    <property type="entry name" value="TMEM180"/>
</dbReference>
<dbReference type="STRING" id="556484.B7FYL6"/>
<dbReference type="HOGENOM" id="CLU_034985_1_0_1"/>
<sequence length="527" mass="58973">MSTSGQRESEDPGLGTRERRHQQRMESAAWSSGHIRSPGTDEELQSLTAKRSLEKDASSKTTGGDFGTYLFWGLTLAGIASSMLTTTFGIFHVDVFLRSYQLPLSTYSYGNAVYAIINTANDLAGAWLVDHVATHRNRTDLVGMAGCIFAVCFLTPFFRWRAPSQSWDGVHFVTTLSLYDTMFAFVAILMGSIITDNHKMSENSRVRFMASGKLINLFTSFVVARAGLSTFDVQDLTHFRIFVVCLAMLVSLMFIIAQRMIHVKSRTVTASRQDALKVSASATAASSQKGKLHWRQVALGMEMLLEAQMTFMSSFTKTFVDRLLFDSGYSRASCVWLLSTLRPIKAIAGILIYVPIRKFGYTKIYSTLFVFNFLLSATLLTVADSSSTRWILTFLVLYSVITGAVQSSGFHLAMSDMVTEMKRNHAKERRFEEPSLAGLFMGANALFCKPMESLLPIVAGTVLQNKGDSQQNLFYLLVIPVLLFSVAQFLFWSRYELTPDRMKGFRHELDSLHSEQERACTRIAIET</sequence>
<proteinExistence type="predicted"/>
<reference evidence="3 4" key="1">
    <citation type="journal article" date="2008" name="Nature">
        <title>The Phaeodactylum genome reveals the evolutionary history of diatom genomes.</title>
        <authorList>
            <person name="Bowler C."/>
            <person name="Allen A.E."/>
            <person name="Badger J.H."/>
            <person name="Grimwood J."/>
            <person name="Jabbari K."/>
            <person name="Kuo A."/>
            <person name="Maheswari U."/>
            <person name="Martens C."/>
            <person name="Maumus F."/>
            <person name="Otillar R.P."/>
            <person name="Rayko E."/>
            <person name="Salamov A."/>
            <person name="Vandepoele K."/>
            <person name="Beszteri B."/>
            <person name="Gruber A."/>
            <person name="Heijde M."/>
            <person name="Katinka M."/>
            <person name="Mock T."/>
            <person name="Valentin K."/>
            <person name="Verret F."/>
            <person name="Berges J.A."/>
            <person name="Brownlee C."/>
            <person name="Cadoret J.P."/>
            <person name="Chiovitti A."/>
            <person name="Choi C.J."/>
            <person name="Coesel S."/>
            <person name="De Martino A."/>
            <person name="Detter J.C."/>
            <person name="Durkin C."/>
            <person name="Falciatore A."/>
            <person name="Fournet J."/>
            <person name="Haruta M."/>
            <person name="Huysman M.J."/>
            <person name="Jenkins B.D."/>
            <person name="Jiroutova K."/>
            <person name="Jorgensen R.E."/>
            <person name="Joubert Y."/>
            <person name="Kaplan A."/>
            <person name="Kroger N."/>
            <person name="Kroth P.G."/>
            <person name="La Roche J."/>
            <person name="Lindquist E."/>
            <person name="Lommer M."/>
            <person name="Martin-Jezequel V."/>
            <person name="Lopez P.J."/>
            <person name="Lucas S."/>
            <person name="Mangogna M."/>
            <person name="McGinnis K."/>
            <person name="Medlin L.K."/>
            <person name="Montsant A."/>
            <person name="Oudot-Le Secq M.P."/>
            <person name="Napoli C."/>
            <person name="Obornik M."/>
            <person name="Parker M.S."/>
            <person name="Petit J.L."/>
            <person name="Porcel B.M."/>
            <person name="Poulsen N."/>
            <person name="Robison M."/>
            <person name="Rychlewski L."/>
            <person name="Rynearson T.A."/>
            <person name="Schmutz J."/>
            <person name="Shapiro H."/>
            <person name="Siaut M."/>
            <person name="Stanley M."/>
            <person name="Sussman M.R."/>
            <person name="Taylor A.R."/>
            <person name="Vardi A."/>
            <person name="von Dassow P."/>
            <person name="Vyverman W."/>
            <person name="Willis A."/>
            <person name="Wyrwicz L.S."/>
            <person name="Rokhsar D.S."/>
            <person name="Weissenbach J."/>
            <person name="Armbrust E.V."/>
            <person name="Green B.R."/>
            <person name="Van de Peer Y."/>
            <person name="Grigoriev I.V."/>
        </authorList>
    </citation>
    <scope>NUCLEOTIDE SEQUENCE [LARGE SCALE GENOMIC DNA]</scope>
    <source>
        <strain evidence="3 4">CCAP 1055/1</strain>
    </source>
</reference>
<dbReference type="PANTHER" id="PTHR28658">
    <property type="entry name" value="TRANSMEMBRANE PROTEIN 180"/>
    <property type="match status" value="1"/>
</dbReference>
<feature type="transmembrane region" description="Helical" evidence="2">
    <location>
        <begin position="111"/>
        <end position="129"/>
    </location>
</feature>
<keyword evidence="2" id="KW-0472">Membrane</keyword>
<feature type="transmembrane region" description="Helical" evidence="2">
    <location>
        <begin position="141"/>
        <end position="160"/>
    </location>
</feature>
<dbReference type="Gene3D" id="1.20.1250.20">
    <property type="entry name" value="MFS general substrate transporter like domains"/>
    <property type="match status" value="1"/>
</dbReference>
<gene>
    <name evidence="3" type="ORF">PHATRDRAFT_35473</name>
</gene>